<dbReference type="GO" id="GO:0015935">
    <property type="term" value="C:small ribosomal subunit"/>
    <property type="evidence" value="ECO:0007669"/>
    <property type="project" value="TreeGrafter"/>
</dbReference>
<evidence type="ECO:0000256" key="3">
    <source>
        <dbReference type="ARBA" id="ARBA00035310"/>
    </source>
</evidence>
<dbReference type="FunFam" id="3.30.1320.10:FF:000010">
    <property type="entry name" value="30S ribosomal protein S16"/>
    <property type="match status" value="1"/>
</dbReference>
<dbReference type="PROSITE" id="PS00732">
    <property type="entry name" value="RIBOSOMAL_S16"/>
    <property type="match status" value="1"/>
</dbReference>
<reference evidence="4" key="1">
    <citation type="submission" date="2020-05" db="EMBL/GenBank/DDBJ databases">
        <authorList>
            <person name="Chiriac C."/>
            <person name="Salcher M."/>
            <person name="Ghai R."/>
            <person name="Kavagutti S V."/>
        </authorList>
    </citation>
    <scope>NUCLEOTIDE SEQUENCE</scope>
</reference>
<dbReference type="PANTHER" id="PTHR12919">
    <property type="entry name" value="30S RIBOSOMAL PROTEIN S16"/>
    <property type="match status" value="1"/>
</dbReference>
<dbReference type="GO" id="GO:0006412">
    <property type="term" value="P:translation"/>
    <property type="evidence" value="ECO:0007669"/>
    <property type="project" value="InterPro"/>
</dbReference>
<dbReference type="GO" id="GO:0005737">
    <property type="term" value="C:cytoplasm"/>
    <property type="evidence" value="ECO:0007669"/>
    <property type="project" value="UniProtKB-ARBA"/>
</dbReference>
<evidence type="ECO:0000256" key="2">
    <source>
        <dbReference type="ARBA" id="ARBA00023274"/>
    </source>
</evidence>
<name>A0A6J6KRZ3_9ZZZZ</name>
<dbReference type="InterPro" id="IPR023803">
    <property type="entry name" value="Ribosomal_bS16_dom_sf"/>
</dbReference>
<dbReference type="EMBL" id="CAEZWH010000076">
    <property type="protein sequence ID" value="CAB4651678.1"/>
    <property type="molecule type" value="Genomic_DNA"/>
</dbReference>
<keyword evidence="1" id="KW-0689">Ribosomal protein</keyword>
<dbReference type="AlphaFoldDB" id="A0A6J6KRZ3"/>
<organism evidence="4">
    <name type="scientific">freshwater metagenome</name>
    <dbReference type="NCBI Taxonomy" id="449393"/>
    <lineage>
        <taxon>unclassified sequences</taxon>
        <taxon>metagenomes</taxon>
        <taxon>ecological metagenomes</taxon>
    </lineage>
</organism>
<dbReference type="NCBIfam" id="TIGR00002">
    <property type="entry name" value="S16"/>
    <property type="match status" value="1"/>
</dbReference>
<dbReference type="SUPFAM" id="SSF54565">
    <property type="entry name" value="Ribosomal protein S16"/>
    <property type="match status" value="1"/>
</dbReference>
<keyword evidence="2" id="KW-0687">Ribonucleoprotein</keyword>
<proteinExistence type="inferred from homology"/>
<sequence length="90" mass="10153">MSVKLRLTRVGKTKQPHYRIVAADTRSARDGRFLEIVGNYHPQSEPSALTVDNEKAMKWLKQGALPSDRVKKLLEISGVWAEFTASKKSK</sequence>
<dbReference type="GO" id="GO:0003735">
    <property type="term" value="F:structural constituent of ribosome"/>
    <property type="evidence" value="ECO:0007669"/>
    <property type="project" value="InterPro"/>
</dbReference>
<evidence type="ECO:0000313" key="4">
    <source>
        <dbReference type="EMBL" id="CAB4651678.1"/>
    </source>
</evidence>
<dbReference type="HAMAP" id="MF_00385">
    <property type="entry name" value="Ribosomal_bS16"/>
    <property type="match status" value="1"/>
</dbReference>
<gene>
    <name evidence="4" type="ORF">UFOPK2195_00508</name>
</gene>
<protein>
    <recommendedName>
        <fullName evidence="3">30S ribosomal protein S16</fullName>
    </recommendedName>
</protein>
<dbReference type="InterPro" id="IPR020592">
    <property type="entry name" value="Ribosomal_bS16_CS"/>
</dbReference>
<accession>A0A6J6KRZ3</accession>
<dbReference type="Pfam" id="PF00886">
    <property type="entry name" value="Ribosomal_S16"/>
    <property type="match status" value="1"/>
</dbReference>
<evidence type="ECO:0000256" key="1">
    <source>
        <dbReference type="ARBA" id="ARBA00022980"/>
    </source>
</evidence>
<dbReference type="Gene3D" id="3.30.1320.10">
    <property type="match status" value="1"/>
</dbReference>
<dbReference type="PANTHER" id="PTHR12919:SF20">
    <property type="entry name" value="SMALL RIBOSOMAL SUBUNIT PROTEIN BS16M"/>
    <property type="match status" value="1"/>
</dbReference>
<dbReference type="InterPro" id="IPR000307">
    <property type="entry name" value="Ribosomal_bS16"/>
</dbReference>